<evidence type="ECO:0000313" key="16">
    <source>
        <dbReference type="Proteomes" id="UP000433483"/>
    </source>
</evidence>
<evidence type="ECO:0000313" key="17">
    <source>
        <dbReference type="Proteomes" id="UP000437068"/>
    </source>
</evidence>
<dbReference type="CDD" id="cd00821">
    <property type="entry name" value="PH"/>
    <property type="match status" value="1"/>
</dbReference>
<dbReference type="CDD" id="cd15466">
    <property type="entry name" value="CLU-central"/>
    <property type="match status" value="1"/>
</dbReference>
<sequence length="1330" mass="148402">MPAKSGKLHKLGSGFFGPKWTEKWVHLDGTVLKCFPMAVEQQVFSLGSSRQSNCYELLEYKFALADEKKVNRKFTFQLESIEKSSKVVTFACASEKELAEWKYTLTSRLCLPADAHVSPVVTEKIRRAAEAFKEIDPRNTGKIEAGKLHGLLQTISFHNYLLSVNDESDSELVLMQQQLDLGRHGIITRTRLLTWLQSYYCAQEVMDRVKAERLNNQIAADNRKPPEQRDDSISIKTSARVSASKRLLSLRRDDWNQKYYALRSKEPSDDVLAVGSEVSAFFAEFRQAAESLVGEIVAEMVLDDSEKTLQPQPLDDDEIFATDGVHQYSAMRDMLLKYEHDGLLVYLCSNNQSNVSSQEKRESATSMAMFHRMVGHQIRAARAIHSVVEELDNESQPSLQDIALQVPLQCTVDYLGYRAFVIASAHSMVKSTRQNLAGQAKQDHLKQLRGQLKVVFDDLGLLTDSLQEAGDDDDELSPQSDQPVPIFFPVSAGFAVETRNDAAAFELQNLFHLFPADVSSDEPREIAHEVLLYKMRPEFVRMHGNNLPLHSNTHVPVDQELFANKSASDKSKLEAQLLQQSAISARECLHTIVIPEFVADLENATVQVIDSRSLTRALHGEGINVRYLASCYELASLKHIRRVLLVEMVARSCKVELRASLRAILPDATAAILRQAKSADDDVHHNIDPATARALAKLALQEEASQVTVEFFNLVLGISSPDSKAFWEERILPQVQAKFGLSREALNLDTMISEDLLHLPQLFHALQFQTGVYFSDNMNYNFKGAEPLALEYIQSICPTTVLLARTSTECERVLESSDAYLAAGQFSSALSGIMFHISILETAPSDERNLSLCHLLTCAANISLAMNLRDQAKQLAILAIEDSPSNHAELTRAYTVLMKLKHAAGDLAGAQEYFATALEPIQWHLGPVHPLLCDTYMTMSEILGDLGEPEQAVEILQSCVALVRYCFGKTSLLYADIRRQQGMLMYAANPKDGEAIIGVLEDAFSVYEKHFQDPVEDIPVYKDFAAECCYMLANLRTQVSGVQAAEAAYGIALTGLGLRKEVLPPDHEDMMRSYLQLASLSRDLGELYRAVDYYKPGLSILKTIRDDEHIDQIRSVTQAMLQLHLQTLSLEKRSTVDKTAKRYAQQWPRFALLSRKMLPDKSAAPEDDVGEESALLIFVMKNLFQLEPIEYFEQLIEKTDLEFQDYRKQYNLNFAGTLRRTNADAPSPQHAMLRSSSGRFASFSGAGTFSPPGSPRPPLSPMHHPTLFSPSSRSGGRTSFNQLDCNFLKTTTGEFTFGGQLAAVLFLIDLPAASIDTPHLPLPPAPASDA</sequence>
<dbReference type="PROSITE" id="PS50222">
    <property type="entry name" value="EF_HAND_2"/>
    <property type="match status" value="1"/>
</dbReference>
<evidence type="ECO:0000313" key="15">
    <source>
        <dbReference type="Proteomes" id="UP000429523"/>
    </source>
</evidence>
<comment type="caution">
    <text evidence="11">The sequence shown here is derived from an EMBL/GenBank/DDBJ whole genome shotgun (WGS) entry which is preliminary data.</text>
</comment>
<dbReference type="EMBL" id="QXFZ01000236">
    <property type="protein sequence ID" value="KAE9125374.1"/>
    <property type="molecule type" value="Genomic_DNA"/>
</dbReference>
<dbReference type="Pfam" id="PF13236">
    <property type="entry name" value="CLU"/>
    <property type="match status" value="1"/>
</dbReference>
<evidence type="ECO:0000313" key="9">
    <source>
        <dbReference type="EMBL" id="KAE9126033.1"/>
    </source>
</evidence>
<dbReference type="PROSITE" id="PS50003">
    <property type="entry name" value="PH_DOMAIN"/>
    <property type="match status" value="1"/>
</dbReference>
<feature type="domain" description="EF-hand" evidence="4">
    <location>
        <begin position="123"/>
        <end position="158"/>
    </location>
</feature>
<organism evidence="11 16">
    <name type="scientific">Phytophthora fragariae</name>
    <dbReference type="NCBI Taxonomy" id="53985"/>
    <lineage>
        <taxon>Eukaryota</taxon>
        <taxon>Sar</taxon>
        <taxon>Stramenopiles</taxon>
        <taxon>Oomycota</taxon>
        <taxon>Peronosporomycetes</taxon>
        <taxon>Peronosporales</taxon>
        <taxon>Peronosporaceae</taxon>
        <taxon>Phytophthora</taxon>
    </lineage>
</organism>
<dbReference type="Proteomes" id="UP000440367">
    <property type="component" value="Unassembled WGS sequence"/>
</dbReference>
<accession>A0A6A3YU54</accession>
<dbReference type="OrthoDB" id="626167at2759"/>
<dbReference type="Pfam" id="PF12807">
    <property type="entry name" value="eIF3_p135"/>
    <property type="match status" value="1"/>
</dbReference>
<keyword evidence="1" id="KW-0963">Cytoplasm</keyword>
<dbReference type="Pfam" id="PF00169">
    <property type="entry name" value="PH"/>
    <property type="match status" value="1"/>
</dbReference>
<dbReference type="EMBL" id="QXGF01000256">
    <property type="protein sequence ID" value="KAE8943338.1"/>
    <property type="molecule type" value="Genomic_DNA"/>
</dbReference>
<dbReference type="InterPro" id="IPR033646">
    <property type="entry name" value="CLU-central"/>
</dbReference>
<dbReference type="InterPro" id="IPR011993">
    <property type="entry name" value="PH-like_dom_sf"/>
</dbReference>
<dbReference type="EMBL" id="QXFW01000202">
    <property type="protein sequence ID" value="KAE9020776.1"/>
    <property type="molecule type" value="Genomic_DNA"/>
</dbReference>
<proteinExistence type="predicted"/>
<dbReference type="Gene3D" id="1.25.40.10">
    <property type="entry name" value="Tetratricopeptide repeat domain"/>
    <property type="match status" value="2"/>
</dbReference>
<feature type="domain" description="PH" evidence="3">
    <location>
        <begin position="1"/>
        <end position="110"/>
    </location>
</feature>
<evidence type="ECO:0000313" key="21">
    <source>
        <dbReference type="Proteomes" id="UP000460718"/>
    </source>
</evidence>
<dbReference type="Proteomes" id="UP000440732">
    <property type="component" value="Unassembled WGS sequence"/>
</dbReference>
<dbReference type="EMBL" id="QXGA01000207">
    <property type="protein sequence ID" value="KAE9150068.1"/>
    <property type="molecule type" value="Genomic_DNA"/>
</dbReference>
<dbReference type="EMBL" id="QXGB01000229">
    <property type="protein sequence ID" value="KAE9223563.1"/>
    <property type="molecule type" value="Genomic_DNA"/>
</dbReference>
<dbReference type="SUPFAM" id="SSF50729">
    <property type="entry name" value="PH domain-like"/>
    <property type="match status" value="1"/>
</dbReference>
<dbReference type="Proteomes" id="UP000429523">
    <property type="component" value="Unassembled WGS sequence"/>
</dbReference>
<dbReference type="InterPro" id="IPR002048">
    <property type="entry name" value="EF_hand_dom"/>
</dbReference>
<evidence type="ECO:0000313" key="20">
    <source>
        <dbReference type="Proteomes" id="UP000441208"/>
    </source>
</evidence>
<evidence type="ECO:0000313" key="8">
    <source>
        <dbReference type="EMBL" id="KAE9125374.1"/>
    </source>
</evidence>
<dbReference type="PANTHER" id="PTHR12601">
    <property type="entry name" value="EUKARYOTIC TRANSLATION INITIATION FACTOR 3 SUBUNIT EIF-3"/>
    <property type="match status" value="1"/>
</dbReference>
<evidence type="ECO:0000313" key="13">
    <source>
        <dbReference type="EMBL" id="KAE9245614.1"/>
    </source>
</evidence>
<dbReference type="PROSITE" id="PS51823">
    <property type="entry name" value="CLU"/>
    <property type="match status" value="1"/>
</dbReference>
<evidence type="ECO:0000313" key="10">
    <source>
        <dbReference type="EMBL" id="KAE9150068.1"/>
    </source>
</evidence>
<dbReference type="SUPFAM" id="SSF48452">
    <property type="entry name" value="TPR-like"/>
    <property type="match status" value="1"/>
</dbReference>
<reference evidence="15 16" key="1">
    <citation type="submission" date="2018-08" db="EMBL/GenBank/DDBJ databases">
        <title>Genomic investigation of the strawberry pathogen Phytophthora fragariae indicates pathogenicity is determined by transcriptional variation in three key races.</title>
        <authorList>
            <person name="Adams T.M."/>
            <person name="Armitage A.D."/>
            <person name="Sobczyk M.K."/>
            <person name="Bates H.J."/>
            <person name="Dunwell J.M."/>
            <person name="Nellist C.F."/>
            <person name="Harrison R.J."/>
        </authorList>
    </citation>
    <scope>NUCLEOTIDE SEQUENCE [LARGE SCALE GENOMIC DNA]</scope>
    <source>
        <strain evidence="14 17">A4</strain>
        <strain evidence="13 18">BC-1</strain>
        <strain evidence="12 22">BC-23</strain>
        <strain evidence="11 16">NOV-27</strain>
        <strain evidence="10 19">NOV-5</strain>
        <strain evidence="8 20">NOV-71</strain>
        <strain evidence="6 15">NOV-9</strain>
        <strain evidence="9 23">ONT-3</strain>
        <strain evidence="7 21">SCRP245</strain>
    </source>
</reference>
<evidence type="ECO:0008006" key="24">
    <source>
        <dbReference type="Google" id="ProtNLM"/>
    </source>
</evidence>
<protein>
    <recommendedName>
        <fullName evidence="24">PH domain-containing protein</fullName>
    </recommendedName>
</protein>
<dbReference type="InterPro" id="IPR025697">
    <property type="entry name" value="CLU_dom"/>
</dbReference>
<dbReference type="EMBL" id="QXGE01000206">
    <property type="protein sequence ID" value="KAE9320210.1"/>
    <property type="molecule type" value="Genomic_DNA"/>
</dbReference>
<evidence type="ECO:0000313" key="12">
    <source>
        <dbReference type="EMBL" id="KAE9235029.1"/>
    </source>
</evidence>
<evidence type="ECO:0000313" key="11">
    <source>
        <dbReference type="EMBL" id="KAE9223563.1"/>
    </source>
</evidence>
<evidence type="ECO:0000313" key="7">
    <source>
        <dbReference type="EMBL" id="KAE9020776.1"/>
    </source>
</evidence>
<evidence type="ECO:0000256" key="1">
    <source>
        <dbReference type="ARBA" id="ARBA00022490"/>
    </source>
</evidence>
<dbReference type="SMART" id="SM00233">
    <property type="entry name" value="PH"/>
    <property type="match status" value="1"/>
</dbReference>
<dbReference type="EMBL" id="QXGD01000260">
    <property type="protein sequence ID" value="KAE9245614.1"/>
    <property type="molecule type" value="Genomic_DNA"/>
</dbReference>
<dbReference type="Gene3D" id="2.30.29.30">
    <property type="entry name" value="Pleckstrin-homology domain (PH domain)/Phosphotyrosine-binding domain (PTB)"/>
    <property type="match status" value="1"/>
</dbReference>
<keyword evidence="16" id="KW-1185">Reference proteome</keyword>
<dbReference type="GO" id="GO:0005509">
    <property type="term" value="F:calcium ion binding"/>
    <property type="evidence" value="ECO:0007669"/>
    <property type="project" value="InterPro"/>
</dbReference>
<dbReference type="Proteomes" id="UP000437068">
    <property type="component" value="Unassembled WGS sequence"/>
</dbReference>
<dbReference type="InterPro" id="IPR027523">
    <property type="entry name" value="CLU_prot"/>
</dbReference>
<feature type="region of interest" description="Disordered" evidence="2">
    <location>
        <begin position="1244"/>
        <end position="1275"/>
    </location>
</feature>
<feature type="domain" description="Clu" evidence="5">
    <location>
        <begin position="227"/>
        <end position="521"/>
    </location>
</feature>
<evidence type="ECO:0000313" key="23">
    <source>
        <dbReference type="Proteomes" id="UP000488956"/>
    </source>
</evidence>
<evidence type="ECO:0000313" key="19">
    <source>
        <dbReference type="Proteomes" id="UP000440732"/>
    </source>
</evidence>
<dbReference type="EMBL" id="QXGC01000447">
    <property type="protein sequence ID" value="KAE9235029.1"/>
    <property type="molecule type" value="Genomic_DNA"/>
</dbReference>
<evidence type="ECO:0000259" key="4">
    <source>
        <dbReference type="PROSITE" id="PS50222"/>
    </source>
</evidence>
<evidence type="ECO:0000313" key="22">
    <source>
        <dbReference type="Proteomes" id="UP000476176"/>
    </source>
</evidence>
<dbReference type="InterPro" id="IPR001849">
    <property type="entry name" value="PH_domain"/>
</dbReference>
<dbReference type="Proteomes" id="UP000488956">
    <property type="component" value="Unassembled WGS sequence"/>
</dbReference>
<dbReference type="Proteomes" id="UP000460718">
    <property type="component" value="Unassembled WGS sequence"/>
</dbReference>
<evidence type="ECO:0000313" key="6">
    <source>
        <dbReference type="EMBL" id="KAE8943338.1"/>
    </source>
</evidence>
<evidence type="ECO:0000256" key="2">
    <source>
        <dbReference type="SAM" id="MobiDB-lite"/>
    </source>
</evidence>
<dbReference type="EMBL" id="QXFX01000200">
    <property type="protein sequence ID" value="KAE9126033.1"/>
    <property type="molecule type" value="Genomic_DNA"/>
</dbReference>
<dbReference type="Proteomes" id="UP000441208">
    <property type="component" value="Unassembled WGS sequence"/>
</dbReference>
<evidence type="ECO:0000313" key="14">
    <source>
        <dbReference type="EMBL" id="KAE9320210.1"/>
    </source>
</evidence>
<evidence type="ECO:0000259" key="3">
    <source>
        <dbReference type="PROSITE" id="PS50003"/>
    </source>
</evidence>
<evidence type="ECO:0000259" key="5">
    <source>
        <dbReference type="PROSITE" id="PS51823"/>
    </source>
</evidence>
<name>A0A6A3YU54_9STRA</name>
<gene>
    <name evidence="14" type="ORF">PF001_g5526</name>
    <name evidence="13" type="ORF">PF002_g7173</name>
    <name evidence="12" type="ORF">PF004_g9226</name>
    <name evidence="11" type="ORF">PF005_g6263</name>
    <name evidence="10" type="ORF">PF006_g5525</name>
    <name evidence="8" type="ORF">PF007_g6383</name>
    <name evidence="6" type="ORF">PF009_g6934</name>
    <name evidence="9" type="ORF">PF010_g5419</name>
    <name evidence="7" type="ORF">PF011_g5261</name>
</gene>
<evidence type="ECO:0000313" key="18">
    <source>
        <dbReference type="Proteomes" id="UP000440367"/>
    </source>
</evidence>
<dbReference type="InterPro" id="IPR011990">
    <property type="entry name" value="TPR-like_helical_dom_sf"/>
</dbReference>
<dbReference type="Proteomes" id="UP000476176">
    <property type="component" value="Unassembled WGS sequence"/>
</dbReference>
<dbReference type="Proteomes" id="UP000433483">
    <property type="component" value="Unassembled WGS sequence"/>
</dbReference>